<evidence type="ECO:0000256" key="2">
    <source>
        <dbReference type="ARBA" id="ARBA00011022"/>
    </source>
</evidence>
<comment type="caution">
    <text evidence="9">The sequence shown here is derived from an EMBL/GenBank/DDBJ whole genome shotgun (WGS) entry which is preliminary data.</text>
</comment>
<evidence type="ECO:0000256" key="8">
    <source>
        <dbReference type="SAM" id="MobiDB-lite"/>
    </source>
</evidence>
<feature type="compositionally biased region" description="Basic and acidic residues" evidence="8">
    <location>
        <begin position="10"/>
        <end position="21"/>
    </location>
</feature>
<dbReference type="Pfam" id="PF15341">
    <property type="entry name" value="SLX9"/>
    <property type="match status" value="1"/>
</dbReference>
<sequence>MVAKKRTKLRDKVSRLNKEQNFDAGVESKVNYPSVLGEDPKAFLHQSKESKKEKMSQKHSMFLERVKEKNMATEFSGISKSAVRRRKRKLRDDLKPKMHDLLTSLENDVQIEDERVGEGDEEFYDAPQFQDGDEIMGGTPRNITRLVKPENLKGKGKNKTKNVPGSVLLKKNAPNIRNQKGAKQLSIQETQRFNQVLANQNFQQNPFGSLRDVIKMQKF</sequence>
<name>A0ABR4NWD7_9SACH</name>
<comment type="similarity">
    <text evidence="2">Belongs to the SLX9 family.</text>
</comment>
<dbReference type="InterPro" id="IPR028160">
    <property type="entry name" value="Slx9-like"/>
</dbReference>
<comment type="function">
    <text evidence="7">Involved in ribosome biogenesis. Required for normal pre-rRNA processing in internal transcribed spacer 1 (ITS1). May be involved in the movements of the replication forks.</text>
</comment>
<evidence type="ECO:0000256" key="7">
    <source>
        <dbReference type="ARBA" id="ARBA00025083"/>
    </source>
</evidence>
<proteinExistence type="inferred from homology"/>
<comment type="subcellular location">
    <subcellularLocation>
        <location evidence="1">Nucleus</location>
        <location evidence="1">Nucleolus</location>
    </subcellularLocation>
</comment>
<organism evidence="9 10">
    <name type="scientific">Nakaseomyces bracarensis</name>
    <dbReference type="NCBI Taxonomy" id="273131"/>
    <lineage>
        <taxon>Eukaryota</taxon>
        <taxon>Fungi</taxon>
        <taxon>Dikarya</taxon>
        <taxon>Ascomycota</taxon>
        <taxon>Saccharomycotina</taxon>
        <taxon>Saccharomycetes</taxon>
        <taxon>Saccharomycetales</taxon>
        <taxon>Saccharomycetaceae</taxon>
        <taxon>Nakaseomyces</taxon>
    </lineage>
</organism>
<evidence type="ECO:0000256" key="6">
    <source>
        <dbReference type="ARBA" id="ARBA00023242"/>
    </source>
</evidence>
<evidence type="ECO:0000313" key="9">
    <source>
        <dbReference type="EMBL" id="KAL3233039.1"/>
    </source>
</evidence>
<keyword evidence="6" id="KW-0539">Nucleus</keyword>
<evidence type="ECO:0000313" key="10">
    <source>
        <dbReference type="Proteomes" id="UP001623330"/>
    </source>
</evidence>
<accession>A0ABR4NWD7</accession>
<reference evidence="9 10" key="1">
    <citation type="submission" date="2024-05" db="EMBL/GenBank/DDBJ databases">
        <title>Long read based assembly of the Candida bracarensis genome reveals expanded adhesin content.</title>
        <authorList>
            <person name="Marcet-Houben M."/>
            <person name="Ksiezopolska E."/>
            <person name="Gabaldon T."/>
        </authorList>
    </citation>
    <scope>NUCLEOTIDE SEQUENCE [LARGE SCALE GENOMIC DNA]</scope>
    <source>
        <strain evidence="9 10">CBM6</strain>
    </source>
</reference>
<evidence type="ECO:0000256" key="4">
    <source>
        <dbReference type="ARBA" id="ARBA00021321"/>
    </source>
</evidence>
<gene>
    <name evidence="9" type="ORF">RNJ44_04955</name>
</gene>
<feature type="region of interest" description="Disordered" evidence="8">
    <location>
        <begin position="1"/>
        <end position="24"/>
    </location>
</feature>
<dbReference type="EMBL" id="JBEVYD010000005">
    <property type="protein sequence ID" value="KAL3233039.1"/>
    <property type="molecule type" value="Genomic_DNA"/>
</dbReference>
<evidence type="ECO:0000256" key="3">
    <source>
        <dbReference type="ARBA" id="ARBA00011523"/>
    </source>
</evidence>
<evidence type="ECO:0000256" key="1">
    <source>
        <dbReference type="ARBA" id="ARBA00004604"/>
    </source>
</evidence>
<evidence type="ECO:0000256" key="5">
    <source>
        <dbReference type="ARBA" id="ARBA00022517"/>
    </source>
</evidence>
<keyword evidence="5" id="KW-0690">Ribosome biogenesis</keyword>
<comment type="subunit">
    <text evidence="3">Interacts with the 35S, 23S and 20S pre-rRNAs and with the U3 snoRNA.</text>
</comment>
<keyword evidence="10" id="KW-1185">Reference proteome</keyword>
<protein>
    <recommendedName>
        <fullName evidence="4">Ribosome biogenesis protein SLX9</fullName>
    </recommendedName>
</protein>
<dbReference type="Proteomes" id="UP001623330">
    <property type="component" value="Unassembled WGS sequence"/>
</dbReference>